<comment type="caution">
    <text evidence="4">The sequence shown here is derived from an EMBL/GenBank/DDBJ whole genome shotgun (WGS) entry which is preliminary data.</text>
</comment>
<evidence type="ECO:0000313" key="4">
    <source>
        <dbReference type="EMBL" id="KAJ7323954.1"/>
    </source>
</evidence>
<feature type="domain" description="NACHT" evidence="3">
    <location>
        <begin position="204"/>
        <end position="347"/>
    </location>
</feature>
<dbReference type="Proteomes" id="UP001218218">
    <property type="component" value="Unassembled WGS sequence"/>
</dbReference>
<dbReference type="PROSITE" id="PS50837">
    <property type="entry name" value="NACHT"/>
    <property type="match status" value="1"/>
</dbReference>
<evidence type="ECO:0000259" key="3">
    <source>
        <dbReference type="PROSITE" id="PS50837"/>
    </source>
</evidence>
<dbReference type="Gene3D" id="3.40.50.300">
    <property type="entry name" value="P-loop containing nucleotide triphosphate hydrolases"/>
    <property type="match status" value="1"/>
</dbReference>
<dbReference type="InterPro" id="IPR027417">
    <property type="entry name" value="P-loop_NTPase"/>
</dbReference>
<dbReference type="SUPFAM" id="SSF52540">
    <property type="entry name" value="P-loop containing nucleoside triphosphate hydrolases"/>
    <property type="match status" value="1"/>
</dbReference>
<gene>
    <name evidence="4" type="ORF">DFH08DRAFT_1085323</name>
</gene>
<feature type="compositionally biased region" description="Gly residues" evidence="2">
    <location>
        <begin position="113"/>
        <end position="133"/>
    </location>
</feature>
<evidence type="ECO:0000256" key="2">
    <source>
        <dbReference type="SAM" id="MobiDB-lite"/>
    </source>
</evidence>
<evidence type="ECO:0000256" key="1">
    <source>
        <dbReference type="ARBA" id="ARBA00022737"/>
    </source>
</evidence>
<dbReference type="PANTHER" id="PTHR10039:SF14">
    <property type="entry name" value="NACHT DOMAIN-CONTAINING PROTEIN"/>
    <property type="match status" value="1"/>
</dbReference>
<protein>
    <recommendedName>
        <fullName evidence="3">NACHT domain-containing protein</fullName>
    </recommendedName>
</protein>
<organism evidence="4 5">
    <name type="scientific">Mycena albidolilacea</name>
    <dbReference type="NCBI Taxonomy" id="1033008"/>
    <lineage>
        <taxon>Eukaryota</taxon>
        <taxon>Fungi</taxon>
        <taxon>Dikarya</taxon>
        <taxon>Basidiomycota</taxon>
        <taxon>Agaricomycotina</taxon>
        <taxon>Agaricomycetes</taxon>
        <taxon>Agaricomycetidae</taxon>
        <taxon>Agaricales</taxon>
        <taxon>Marasmiineae</taxon>
        <taxon>Mycenaceae</taxon>
        <taxon>Mycena</taxon>
    </lineage>
</organism>
<evidence type="ECO:0000313" key="5">
    <source>
        <dbReference type="Proteomes" id="UP001218218"/>
    </source>
</evidence>
<feature type="region of interest" description="Disordered" evidence="2">
    <location>
        <begin position="32"/>
        <end position="134"/>
    </location>
</feature>
<proteinExistence type="predicted"/>
<accession>A0AAD6ZIJ6</accession>
<dbReference type="EMBL" id="JARIHO010000045">
    <property type="protein sequence ID" value="KAJ7323954.1"/>
    <property type="molecule type" value="Genomic_DNA"/>
</dbReference>
<dbReference type="Pfam" id="PF24883">
    <property type="entry name" value="NPHP3_N"/>
    <property type="match status" value="1"/>
</dbReference>
<dbReference type="InterPro" id="IPR007111">
    <property type="entry name" value="NACHT_NTPase"/>
</dbReference>
<keyword evidence="1" id="KW-0677">Repeat</keyword>
<reference evidence="4" key="1">
    <citation type="submission" date="2023-03" db="EMBL/GenBank/DDBJ databases">
        <title>Massive genome expansion in bonnet fungi (Mycena s.s.) driven by repeated elements and novel gene families across ecological guilds.</title>
        <authorList>
            <consortium name="Lawrence Berkeley National Laboratory"/>
            <person name="Harder C.B."/>
            <person name="Miyauchi S."/>
            <person name="Viragh M."/>
            <person name="Kuo A."/>
            <person name="Thoen E."/>
            <person name="Andreopoulos B."/>
            <person name="Lu D."/>
            <person name="Skrede I."/>
            <person name="Drula E."/>
            <person name="Henrissat B."/>
            <person name="Morin E."/>
            <person name="Kohler A."/>
            <person name="Barry K."/>
            <person name="LaButti K."/>
            <person name="Morin E."/>
            <person name="Salamov A."/>
            <person name="Lipzen A."/>
            <person name="Mereny Z."/>
            <person name="Hegedus B."/>
            <person name="Baldrian P."/>
            <person name="Stursova M."/>
            <person name="Weitz H."/>
            <person name="Taylor A."/>
            <person name="Grigoriev I.V."/>
            <person name="Nagy L.G."/>
            <person name="Martin F."/>
            <person name="Kauserud H."/>
        </authorList>
    </citation>
    <scope>NUCLEOTIDE SEQUENCE</scope>
    <source>
        <strain evidence="4">CBHHK002</strain>
    </source>
</reference>
<keyword evidence="5" id="KW-1185">Reference proteome</keyword>
<sequence length="667" mass="74126">MSDDRKLPMPNLLDKANLLAKFREGWLKRNLNHSLAPSPQPSRSTTPAPFNRQGPALDETAGLPSDAESALRCADNGEDALKGDTAKSDNSDAIHLPGGPVDGPSRIIMQVSGGTGGSGGWGGQYGGHGGTGEGPKFDFRHSNINHIDPHATKLQFIKEKLAGHIAAQHKFTDQSKSLCAPGTRVDIQADINQWLSLGSSTKELIFWVTGIAGSGKSTLSATIVENLRKKCTPVAAQFFISRNILETTDPNKIIPTIAQQLSAFSPAAAHIIHDALKHGFISPRKEQVEKLLLDPIRAICQSCDMVIILIDALDELQNAADTVLEMLLPIAGSDLPNNVRFIITSRPEHWADISGSKKFKPTVFKWHSLETESSVHEVHNFIFVRMKQITHWNDWPNDDEVQKLSDKANGLFHYAATALQWIEEQIRKTGTASRKRVFERFTQMGIGQLEDLYRLILTSFEDIDGPAQDADWRASQLRGFQHVIGTILVLDEPLTIRQIIALLADIPEDDFDVGHFLRQMRSVLIPGTAISYEEATPQMHKSFRDYIMDGHAPAEFCILTGHAHFIAARSCLEVIVKAGSQSDIVVKYSVKHWYKHLRKAEESITWEDGRMENLFEQMMEEAVVDVWKAESWGVFLNMAAVGWGLLKVRSKYEGEMEKSDDFAATCR</sequence>
<feature type="compositionally biased region" description="Basic and acidic residues" evidence="2">
    <location>
        <begin position="79"/>
        <end position="92"/>
    </location>
</feature>
<name>A0AAD6ZIJ6_9AGAR</name>
<feature type="compositionally biased region" description="Polar residues" evidence="2">
    <location>
        <begin position="32"/>
        <end position="48"/>
    </location>
</feature>
<dbReference type="AlphaFoldDB" id="A0AAD6ZIJ6"/>
<dbReference type="PANTHER" id="PTHR10039">
    <property type="entry name" value="AMELOGENIN"/>
    <property type="match status" value="1"/>
</dbReference>
<dbReference type="InterPro" id="IPR056884">
    <property type="entry name" value="NPHP3-like_N"/>
</dbReference>